<accession>C5B1B3</accession>
<organism evidence="1 2">
    <name type="scientific">Methylorubrum extorquens (strain ATCC 14718 / DSM 1338 / JCM 2805 / NCIMB 9133 / AM1)</name>
    <name type="common">Methylobacterium extorquens</name>
    <dbReference type="NCBI Taxonomy" id="272630"/>
    <lineage>
        <taxon>Bacteria</taxon>
        <taxon>Pseudomonadati</taxon>
        <taxon>Pseudomonadota</taxon>
        <taxon>Alphaproteobacteria</taxon>
        <taxon>Hyphomicrobiales</taxon>
        <taxon>Methylobacteriaceae</taxon>
        <taxon>Methylorubrum</taxon>
    </lineage>
</organism>
<dbReference type="EMBL" id="CP001510">
    <property type="protein sequence ID" value="ACS41714.1"/>
    <property type="molecule type" value="Genomic_DNA"/>
</dbReference>
<name>C5B1B3_METEA</name>
<evidence type="ECO:0000313" key="2">
    <source>
        <dbReference type="Proteomes" id="UP000009081"/>
    </source>
</evidence>
<dbReference type="Proteomes" id="UP000009081">
    <property type="component" value="Chromosome"/>
</dbReference>
<dbReference type="AlphaFoldDB" id="C5B1B3"/>
<sequence>MRGSPTRRRLLALLSSLPIIAMQSEGAEQRRASQADPVSNADPVPRLFAVFQAFLDRHAAAIATRDGIEAALVDRIGWPRVALLGGSDSEPRYPAELAEIARAMPPGRRRQRLEQRLRRRQRRWDEATATVGLAEADLQEATLDGALLAAAQALLATPAWTSQALGLKLLVLLSVHAPGPASDETSPWRELRLILADLGRLTASEGAVG</sequence>
<protein>
    <submittedName>
        <fullName evidence="1">Uncharacterized protein</fullName>
    </submittedName>
</protein>
<evidence type="ECO:0000313" key="1">
    <source>
        <dbReference type="EMBL" id="ACS41714.1"/>
    </source>
</evidence>
<dbReference type="KEGG" id="mea:Mex_1p4052"/>
<keyword evidence="2" id="KW-1185">Reference proteome</keyword>
<dbReference type="STRING" id="272630.MexAM1_META1p4052"/>
<gene>
    <name evidence="1" type="ordered locus">MexAM1_META1p4052</name>
</gene>
<proteinExistence type="predicted"/>
<reference evidence="1 2" key="1">
    <citation type="journal article" date="2009" name="PLoS ONE">
        <title>Methylobacterium genome sequences: a reference blueprint to investigate microbial metabolism of C1 compounds from natural and industrial sources.</title>
        <authorList>
            <person name="Vuilleumier S."/>
            <person name="Chistoserdova L."/>
            <person name="Lee M.-C."/>
            <person name="Bringel F."/>
            <person name="Lajus A."/>
            <person name="Zhou Y."/>
            <person name="Gourion B."/>
            <person name="Barbe V."/>
            <person name="Chang J."/>
            <person name="Cruveiller S."/>
            <person name="Dossat C."/>
            <person name="Gillett W."/>
            <person name="Gruffaz C."/>
            <person name="Haugen E."/>
            <person name="Hourcade E."/>
            <person name="Levy R."/>
            <person name="Mangenot S."/>
            <person name="Muller E."/>
            <person name="Nadalig T."/>
            <person name="Pagni M."/>
            <person name="Penny C."/>
            <person name="Peyraud R."/>
            <person name="Robinson D.G."/>
            <person name="Roche D."/>
            <person name="Rouy Z."/>
            <person name="Saenampechek C."/>
            <person name="Salvignol G."/>
            <person name="Vallenet D."/>
            <person name="Wu Z."/>
            <person name="Marx C.J."/>
            <person name="Vorholt J.A."/>
            <person name="Olson M.V."/>
            <person name="Kaul R."/>
            <person name="Weissenbach J."/>
            <person name="Medigue C."/>
            <person name="Lidstrom M.E."/>
        </authorList>
    </citation>
    <scope>NUCLEOTIDE SEQUENCE [LARGE SCALE GENOMIC DNA]</scope>
    <source>
        <strain evidence="2">ATCC 14718 / DSM 1338 / JCM 2805 / NCIMB 9133 / AM1</strain>
    </source>
</reference>
<dbReference type="HOGENOM" id="CLU_1336197_0_0_5"/>